<proteinExistence type="predicted"/>
<dbReference type="EMBL" id="FQUE01000010">
    <property type="protein sequence ID" value="SHF70506.1"/>
    <property type="molecule type" value="Genomic_DNA"/>
</dbReference>
<dbReference type="OrthoDB" id="7852511at2"/>
<dbReference type="RefSeq" id="WP_072858456.1">
    <property type="nucleotide sequence ID" value="NZ_FQUE01000010.1"/>
</dbReference>
<organism evidence="2 3">
    <name type="scientific">Loktanella atrilutea</name>
    <dbReference type="NCBI Taxonomy" id="366533"/>
    <lineage>
        <taxon>Bacteria</taxon>
        <taxon>Pseudomonadati</taxon>
        <taxon>Pseudomonadota</taxon>
        <taxon>Alphaproteobacteria</taxon>
        <taxon>Rhodobacterales</taxon>
        <taxon>Roseobacteraceae</taxon>
        <taxon>Loktanella</taxon>
    </lineage>
</organism>
<keyword evidence="3" id="KW-1185">Reference proteome</keyword>
<evidence type="ECO:0000256" key="1">
    <source>
        <dbReference type="SAM" id="Phobius"/>
    </source>
</evidence>
<feature type="transmembrane region" description="Helical" evidence="1">
    <location>
        <begin position="49"/>
        <end position="67"/>
    </location>
</feature>
<dbReference type="AlphaFoldDB" id="A0A1M5DUB0"/>
<keyword evidence="1" id="KW-0812">Transmembrane</keyword>
<reference evidence="3" key="1">
    <citation type="submission" date="2016-11" db="EMBL/GenBank/DDBJ databases">
        <authorList>
            <person name="Varghese N."/>
            <person name="Submissions S."/>
        </authorList>
    </citation>
    <scope>NUCLEOTIDE SEQUENCE [LARGE SCALE GENOMIC DNA]</scope>
    <source>
        <strain evidence="3">DSM 29326</strain>
    </source>
</reference>
<evidence type="ECO:0000313" key="2">
    <source>
        <dbReference type="EMBL" id="SHF70506.1"/>
    </source>
</evidence>
<protein>
    <submittedName>
        <fullName evidence="2">Uncharacterized protein</fullName>
    </submittedName>
</protein>
<name>A0A1M5DUB0_LOKAT</name>
<gene>
    <name evidence="2" type="ORF">SAMN05444339_110146</name>
</gene>
<dbReference type="STRING" id="366533.SAMN05444339_110146"/>
<evidence type="ECO:0000313" key="3">
    <source>
        <dbReference type="Proteomes" id="UP000183987"/>
    </source>
</evidence>
<keyword evidence="1" id="KW-1133">Transmembrane helix</keyword>
<dbReference type="Proteomes" id="UP000183987">
    <property type="component" value="Unassembled WGS sequence"/>
</dbReference>
<accession>A0A1M5DUB0</accession>
<keyword evidence="1" id="KW-0472">Membrane</keyword>
<sequence length="222" mass="24511">MLIVTHATLRNPAVLAVKQLPRKFFGRVTPWPRRAGLKHLARIAIEFQGIRYMLALLPLLIIGIVWTEAALPLAQAPLLMIILIYVVEMRVIRVPAKRRAGLMDPAAADRGLDLLRAQARAALTRIAALRGLRAGQLHLVIEQSDLRGLPPLTYVSVQSDDGPQVLDLTEAERAILQDTLFKGDMTERLLHRINASQNVFLRDITLDARGVSAHARLAAALA</sequence>